<sequence>MGEVAAASPWVLLYSRLFIYYLLTFQYHPEKYERVRDNARKSLHLSEILNIDAANRLIHYYNRK</sequence>
<name>A0A8S0FGP7_ECOLX</name>
<dbReference type="Proteomes" id="UP000467488">
    <property type="component" value="Chromosome"/>
</dbReference>
<organism evidence="2 3">
    <name type="scientific">Escherichia coli</name>
    <dbReference type="NCBI Taxonomy" id="562"/>
    <lineage>
        <taxon>Bacteria</taxon>
        <taxon>Pseudomonadati</taxon>
        <taxon>Pseudomonadota</taxon>
        <taxon>Gammaproteobacteria</taxon>
        <taxon>Enterobacterales</taxon>
        <taxon>Enterobacteriaceae</taxon>
        <taxon>Escherichia</taxon>
    </lineage>
</organism>
<evidence type="ECO:0000256" key="1">
    <source>
        <dbReference type="SAM" id="Phobius"/>
    </source>
</evidence>
<keyword evidence="1" id="KW-0812">Transmembrane</keyword>
<keyword evidence="1" id="KW-0472">Membrane</keyword>
<evidence type="ECO:0000313" key="2">
    <source>
        <dbReference type="EMBL" id="BBU80036.1"/>
    </source>
</evidence>
<feature type="transmembrane region" description="Helical" evidence="1">
    <location>
        <begin position="6"/>
        <end position="23"/>
    </location>
</feature>
<protein>
    <submittedName>
        <fullName evidence="2">Uncharacterized protein</fullName>
    </submittedName>
</protein>
<proteinExistence type="predicted"/>
<gene>
    <name evidence="2" type="ORF">EIMP300_14360</name>
</gene>
<dbReference type="AlphaFoldDB" id="A0A8S0FGP7"/>
<dbReference type="EMBL" id="AP022360">
    <property type="protein sequence ID" value="BBU80036.1"/>
    <property type="molecule type" value="Genomic_DNA"/>
</dbReference>
<evidence type="ECO:0000313" key="3">
    <source>
        <dbReference type="Proteomes" id="UP000467488"/>
    </source>
</evidence>
<reference evidence="2 3" key="1">
    <citation type="submission" date="2020-01" db="EMBL/GenBank/DDBJ databases">
        <title>Dynamics of blaIMP-6 dissemination in carbapenem resistant Enterobacteriacea isolated from regional surveillance in Osaka, Japan.</title>
        <authorList>
            <person name="Abe R."/>
            <person name="Akeda Y."/>
            <person name="Sugawara Y."/>
            <person name="Yamamoto N."/>
            <person name="Tomono K."/>
            <person name="Takeuchi D."/>
            <person name="Kawahara R."/>
            <person name="Hamada S."/>
        </authorList>
    </citation>
    <scope>NUCLEOTIDE SEQUENCE [LARGE SCALE GENOMIC DNA]</scope>
    <source>
        <strain evidence="2 3">E300</strain>
    </source>
</reference>
<accession>A0A8S0FGP7</accession>
<keyword evidence="1" id="KW-1133">Transmembrane helix</keyword>